<reference evidence="2" key="1">
    <citation type="submission" date="2020-04" db="EMBL/GenBank/DDBJ databases">
        <title>Analysis of mating type loci in Filobasidium floriforme.</title>
        <authorList>
            <person name="Nowrousian M."/>
        </authorList>
    </citation>
    <scope>NUCLEOTIDE SEQUENCE</scope>
    <source>
        <strain evidence="2">CBS 6242</strain>
    </source>
</reference>
<keyword evidence="3" id="KW-1185">Reference proteome</keyword>
<sequence length="292" mass="31857">MSYSSNYTAPVTKKSGEVTDNSGETYSIATNSSNSSQSNPTTTTGGSNRPENQEASILAAFFDLLKIMKPPALKPSPTESVEWGNLVKDLHEMYKGYLTTLEYIVGHYKSMTNDTQYFGGPFSASFGRPDGEGRFVTLTFTLTTDGSYAGSDGVRQAMHKEDDETFLGHRMNATGSNGDALGMFKRPTKGSVVVKATPDDCAAWWRACTPYDGYNLVVYYGVIEQEKIQSPLYNHEPILQSRIHFHKQCSNGFTVTLVALAFLRFNTLLLRAILGPKVGAILGLSLPLGGIT</sequence>
<feature type="compositionally biased region" description="Polar residues" evidence="1">
    <location>
        <begin position="18"/>
        <end position="29"/>
    </location>
</feature>
<dbReference type="Proteomes" id="UP000812966">
    <property type="component" value="Unassembled WGS sequence"/>
</dbReference>
<feature type="compositionally biased region" description="Low complexity" evidence="1">
    <location>
        <begin position="30"/>
        <end position="48"/>
    </location>
</feature>
<dbReference type="EMBL" id="JABELV010000274">
    <property type="protein sequence ID" value="KAG7527514.1"/>
    <property type="molecule type" value="Genomic_DNA"/>
</dbReference>
<accession>A0A8K0NMF9</accession>
<organism evidence="2 3">
    <name type="scientific">Filobasidium floriforme</name>
    <dbReference type="NCBI Taxonomy" id="5210"/>
    <lineage>
        <taxon>Eukaryota</taxon>
        <taxon>Fungi</taxon>
        <taxon>Dikarya</taxon>
        <taxon>Basidiomycota</taxon>
        <taxon>Agaricomycotina</taxon>
        <taxon>Tremellomycetes</taxon>
        <taxon>Filobasidiales</taxon>
        <taxon>Filobasidiaceae</taxon>
        <taxon>Filobasidium</taxon>
    </lineage>
</organism>
<gene>
    <name evidence="2" type="ORF">FFLO_06860</name>
</gene>
<feature type="region of interest" description="Disordered" evidence="1">
    <location>
        <begin position="1"/>
        <end position="51"/>
    </location>
</feature>
<evidence type="ECO:0000256" key="1">
    <source>
        <dbReference type="SAM" id="MobiDB-lite"/>
    </source>
</evidence>
<comment type="caution">
    <text evidence="2">The sequence shown here is derived from an EMBL/GenBank/DDBJ whole genome shotgun (WGS) entry which is preliminary data.</text>
</comment>
<name>A0A8K0NMF9_9TREE</name>
<evidence type="ECO:0000313" key="3">
    <source>
        <dbReference type="Proteomes" id="UP000812966"/>
    </source>
</evidence>
<protein>
    <submittedName>
        <fullName evidence="2">Uncharacterized protein</fullName>
    </submittedName>
</protein>
<proteinExistence type="predicted"/>
<evidence type="ECO:0000313" key="2">
    <source>
        <dbReference type="EMBL" id="KAG7527514.1"/>
    </source>
</evidence>
<dbReference type="AlphaFoldDB" id="A0A8K0NMF9"/>